<evidence type="ECO:0000256" key="2">
    <source>
        <dbReference type="ARBA" id="ARBA00022692"/>
    </source>
</evidence>
<dbReference type="InterPro" id="IPR011527">
    <property type="entry name" value="ABC1_TM_dom"/>
</dbReference>
<reference evidence="9 10" key="1">
    <citation type="submission" date="2018-05" db="EMBL/GenBank/DDBJ databases">
        <title>Whole genome sequencing for identification of molecular markers to develop diagnostic detection tools for the regulated plant pathogen Lachnellula willkommii.</title>
        <authorList>
            <person name="Giroux E."/>
            <person name="Bilodeau G."/>
        </authorList>
    </citation>
    <scope>NUCLEOTIDE SEQUENCE [LARGE SCALE GENOMIC DNA]</scope>
    <source>
        <strain evidence="9 10">CBS 203.66</strain>
    </source>
</reference>
<comment type="caution">
    <text evidence="9">The sequence shown here is derived from an EMBL/GenBank/DDBJ whole genome shotgun (WGS) entry which is preliminary data.</text>
</comment>
<dbReference type="AlphaFoldDB" id="A0A8T9B4Y9"/>
<evidence type="ECO:0000313" key="10">
    <source>
        <dbReference type="Proteomes" id="UP000469559"/>
    </source>
</evidence>
<feature type="domain" description="ABC transmembrane type-1" evidence="8">
    <location>
        <begin position="37"/>
        <end position="166"/>
    </location>
</feature>
<dbReference type="InterPro" id="IPR050173">
    <property type="entry name" value="ABC_transporter_C-like"/>
</dbReference>
<keyword evidence="10" id="KW-1185">Reference proteome</keyword>
<evidence type="ECO:0000256" key="4">
    <source>
        <dbReference type="ARBA" id="ARBA00022840"/>
    </source>
</evidence>
<keyword evidence="1" id="KW-0813">Transport</keyword>
<accession>A0A8T9B4Y9</accession>
<sequence length="173" mass="19419">MTTYYINKTSTLTRGLLVTQITKKNFALTLVSAQKTEAITLMSTDVEQICDLIIELHEFATAIPAVACCLYFIYRMVGVAFVLTFAIALAGCLVAALMTKPAAKAQKRWVEGIQERVAQMNIVLLQLKGIKMLGLQSTITVFMQRSREAEIRRSLRIRYLRMISQANHSIETV</sequence>
<keyword evidence="4" id="KW-0067">ATP-binding</keyword>
<dbReference type="GO" id="GO:0140359">
    <property type="term" value="F:ABC-type transporter activity"/>
    <property type="evidence" value="ECO:0007669"/>
    <property type="project" value="InterPro"/>
</dbReference>
<dbReference type="Proteomes" id="UP000469559">
    <property type="component" value="Unassembled WGS sequence"/>
</dbReference>
<evidence type="ECO:0000256" key="6">
    <source>
        <dbReference type="ARBA" id="ARBA00023136"/>
    </source>
</evidence>
<evidence type="ECO:0000256" key="5">
    <source>
        <dbReference type="ARBA" id="ARBA00022989"/>
    </source>
</evidence>
<name>A0A8T9B4Y9_9HELO</name>
<keyword evidence="5 7" id="KW-1133">Transmembrane helix</keyword>
<organism evidence="9 10">
    <name type="scientific">Lachnellula arida</name>
    <dbReference type="NCBI Taxonomy" id="1316785"/>
    <lineage>
        <taxon>Eukaryota</taxon>
        <taxon>Fungi</taxon>
        <taxon>Dikarya</taxon>
        <taxon>Ascomycota</taxon>
        <taxon>Pezizomycotina</taxon>
        <taxon>Leotiomycetes</taxon>
        <taxon>Helotiales</taxon>
        <taxon>Lachnaceae</taxon>
        <taxon>Lachnellula</taxon>
    </lineage>
</organism>
<dbReference type="InterPro" id="IPR036640">
    <property type="entry name" value="ABC1_TM_sf"/>
</dbReference>
<gene>
    <name evidence="9" type="primary">FUM19_0</name>
    <name evidence="9" type="ORF">LARI1_G007399</name>
</gene>
<feature type="transmembrane region" description="Helical" evidence="7">
    <location>
        <begin position="79"/>
        <end position="98"/>
    </location>
</feature>
<evidence type="ECO:0000256" key="1">
    <source>
        <dbReference type="ARBA" id="ARBA00022448"/>
    </source>
</evidence>
<dbReference type="OrthoDB" id="10460005at2759"/>
<dbReference type="PROSITE" id="PS50929">
    <property type="entry name" value="ABC_TM1F"/>
    <property type="match status" value="1"/>
</dbReference>
<proteinExistence type="predicted"/>
<dbReference type="GO" id="GO:0005524">
    <property type="term" value="F:ATP binding"/>
    <property type="evidence" value="ECO:0007669"/>
    <property type="project" value="UniProtKB-KW"/>
</dbReference>
<dbReference type="Gene3D" id="1.20.1560.10">
    <property type="entry name" value="ABC transporter type 1, transmembrane domain"/>
    <property type="match status" value="1"/>
</dbReference>
<protein>
    <submittedName>
        <fullName evidence="9">ABC transporter FUM19</fullName>
    </submittedName>
</protein>
<evidence type="ECO:0000313" key="9">
    <source>
        <dbReference type="EMBL" id="TVY14416.1"/>
    </source>
</evidence>
<keyword evidence="2 7" id="KW-0812">Transmembrane</keyword>
<dbReference type="SUPFAM" id="SSF90123">
    <property type="entry name" value="ABC transporter transmembrane region"/>
    <property type="match status" value="1"/>
</dbReference>
<evidence type="ECO:0000256" key="3">
    <source>
        <dbReference type="ARBA" id="ARBA00022741"/>
    </source>
</evidence>
<dbReference type="GO" id="GO:0016020">
    <property type="term" value="C:membrane"/>
    <property type="evidence" value="ECO:0007669"/>
    <property type="project" value="InterPro"/>
</dbReference>
<dbReference type="EMBL" id="QGMF01000693">
    <property type="protein sequence ID" value="TVY14416.1"/>
    <property type="molecule type" value="Genomic_DNA"/>
</dbReference>
<evidence type="ECO:0000259" key="8">
    <source>
        <dbReference type="PROSITE" id="PS50929"/>
    </source>
</evidence>
<dbReference type="PANTHER" id="PTHR24223">
    <property type="entry name" value="ATP-BINDING CASSETTE SUB-FAMILY C"/>
    <property type="match status" value="1"/>
</dbReference>
<evidence type="ECO:0000256" key="7">
    <source>
        <dbReference type="SAM" id="Phobius"/>
    </source>
</evidence>
<keyword evidence="6 7" id="KW-0472">Membrane</keyword>
<dbReference type="PANTHER" id="PTHR24223:SF399">
    <property type="entry name" value="ABC TRANSPORTER ATNG"/>
    <property type="match status" value="1"/>
</dbReference>
<keyword evidence="3" id="KW-0547">Nucleotide-binding</keyword>